<dbReference type="AlphaFoldDB" id="A0A1L7XUX4"/>
<feature type="domain" description="Heterokaryon incompatibility" evidence="2">
    <location>
        <begin position="227"/>
        <end position="360"/>
    </location>
</feature>
<dbReference type="OrthoDB" id="5428863at2759"/>
<dbReference type="PANTHER" id="PTHR33112">
    <property type="entry name" value="DOMAIN PROTEIN, PUTATIVE-RELATED"/>
    <property type="match status" value="1"/>
</dbReference>
<evidence type="ECO:0000313" key="4">
    <source>
        <dbReference type="Proteomes" id="UP000184330"/>
    </source>
</evidence>
<protein>
    <recommendedName>
        <fullName evidence="2">Heterokaryon incompatibility domain-containing protein</fullName>
    </recommendedName>
</protein>
<sequence>MDVNRLNLEDRTSLPSSSPNDNGDENEVNFTPGTTNPNSTIDYLCERCKEINFDEVLYGERKPLQWSGEKQDVIERLGPVENWDTDSCALCKALFNLIPMKIREKPLDTYALQSFSSEQATIEMYGPDVADHYPLLADLPRRVILQMRDTEAIESSFKALIPQTGGENFVRILNPAIVDYDVLRGWLSVCLSIHTNICSSKYRTTVQYLKVLDCETRKLVSADNLPYITLSYMWGANERPPLYTEQLGHGLPPTIEDSITVTLKLGYRYLWIDRYCINQQNNEQAMSQIQQMDSIYKDSEVTIVAAAGVGPGYGLPGVSRPRRPQSIVNLGQLQLINPGSIAREVLRESRWSTRGWTFQEAYLSKRRIIFTDEQVYYECSGMYSYESLNVPLRKMHAEEGQILDKKYIYNLDGRNTDGKIVVFPGGVGHEPLHIFDRIIDFSVKSLTYTSDKLSGFLGIAKAFEKGPHRIRNLWGSPILPKPAEQSTPASYHVTEFLSSMVWLYGEAERVPSFPSWSWVGWDGDLFFSSMGNFYGLDQAPATTVSIELVEGEILPWDTFHEQYAKVNSLTNISQYIHISGWAVPITILKRNGLSCRTQLSFRDGCYLSWKFDQHDSRFTGDTCTGLLTVDNRDPNLDRMIFMLLVAKVDGKMERVGGSWLPLDSILYDESGEPVLRKGQKYGEKFAKWDDLVERYGEVWYGELVSSYETVRLG</sequence>
<evidence type="ECO:0000259" key="2">
    <source>
        <dbReference type="Pfam" id="PF06985"/>
    </source>
</evidence>
<dbReference type="STRING" id="576137.A0A1L7XUX4"/>
<dbReference type="Proteomes" id="UP000184330">
    <property type="component" value="Unassembled WGS sequence"/>
</dbReference>
<organism evidence="3 4">
    <name type="scientific">Phialocephala subalpina</name>
    <dbReference type="NCBI Taxonomy" id="576137"/>
    <lineage>
        <taxon>Eukaryota</taxon>
        <taxon>Fungi</taxon>
        <taxon>Dikarya</taxon>
        <taxon>Ascomycota</taxon>
        <taxon>Pezizomycotina</taxon>
        <taxon>Leotiomycetes</taxon>
        <taxon>Helotiales</taxon>
        <taxon>Mollisiaceae</taxon>
        <taxon>Phialocephala</taxon>
        <taxon>Phialocephala fortinii species complex</taxon>
    </lineage>
</organism>
<keyword evidence="4" id="KW-1185">Reference proteome</keyword>
<dbReference type="InterPro" id="IPR010730">
    <property type="entry name" value="HET"/>
</dbReference>
<proteinExistence type="predicted"/>
<reference evidence="3 4" key="1">
    <citation type="submission" date="2016-03" db="EMBL/GenBank/DDBJ databases">
        <authorList>
            <person name="Ploux O."/>
        </authorList>
    </citation>
    <scope>NUCLEOTIDE SEQUENCE [LARGE SCALE GENOMIC DNA]</scope>
    <source>
        <strain evidence="3 4">UAMH 11012</strain>
    </source>
</reference>
<dbReference type="EMBL" id="FJOG01000060">
    <property type="protein sequence ID" value="CZR68832.1"/>
    <property type="molecule type" value="Genomic_DNA"/>
</dbReference>
<gene>
    <name evidence="3" type="ORF">PAC_18732</name>
</gene>
<dbReference type="PANTHER" id="PTHR33112:SF1">
    <property type="entry name" value="HETEROKARYON INCOMPATIBILITY DOMAIN-CONTAINING PROTEIN"/>
    <property type="match status" value="1"/>
</dbReference>
<dbReference type="Pfam" id="PF06985">
    <property type="entry name" value="HET"/>
    <property type="match status" value="1"/>
</dbReference>
<evidence type="ECO:0000313" key="3">
    <source>
        <dbReference type="EMBL" id="CZR68832.1"/>
    </source>
</evidence>
<accession>A0A1L7XUX4</accession>
<feature type="region of interest" description="Disordered" evidence="1">
    <location>
        <begin position="1"/>
        <end position="35"/>
    </location>
</feature>
<evidence type="ECO:0000256" key="1">
    <source>
        <dbReference type="SAM" id="MobiDB-lite"/>
    </source>
</evidence>
<name>A0A1L7XUX4_9HELO</name>